<dbReference type="SUPFAM" id="SSF51197">
    <property type="entry name" value="Clavaminate synthase-like"/>
    <property type="match status" value="1"/>
</dbReference>
<dbReference type="InterPro" id="IPR005123">
    <property type="entry name" value="Oxoglu/Fe-dep_dioxygenase_dom"/>
</dbReference>
<evidence type="ECO:0000313" key="5">
    <source>
        <dbReference type="Proteomes" id="UP001309876"/>
    </source>
</evidence>
<comment type="caution">
    <text evidence="4">The sequence shown here is derived from an EMBL/GenBank/DDBJ whole genome shotgun (WGS) entry which is preliminary data.</text>
</comment>
<feature type="domain" description="Fe2OG dioxygenase" evidence="3">
    <location>
        <begin position="487"/>
        <end position="592"/>
    </location>
</feature>
<evidence type="ECO:0000256" key="1">
    <source>
        <dbReference type="ARBA" id="ARBA00008056"/>
    </source>
</evidence>
<dbReference type="GO" id="GO:0044283">
    <property type="term" value="P:small molecule biosynthetic process"/>
    <property type="evidence" value="ECO:0007669"/>
    <property type="project" value="UniProtKB-ARBA"/>
</dbReference>
<evidence type="ECO:0000313" key="4">
    <source>
        <dbReference type="EMBL" id="KAK5083761.1"/>
    </source>
</evidence>
<proteinExistence type="inferred from homology"/>
<dbReference type="PROSITE" id="PS51471">
    <property type="entry name" value="FE2OG_OXY"/>
    <property type="match status" value="1"/>
</dbReference>
<dbReference type="InterPro" id="IPR044861">
    <property type="entry name" value="IPNS-like_FE2OG_OXY"/>
</dbReference>
<name>A0AAN7Y558_9EURO</name>
<dbReference type="InterPro" id="IPR027443">
    <property type="entry name" value="IPNS-like_sf"/>
</dbReference>
<organism evidence="4 5">
    <name type="scientific">Lithohypha guttulata</name>
    <dbReference type="NCBI Taxonomy" id="1690604"/>
    <lineage>
        <taxon>Eukaryota</taxon>
        <taxon>Fungi</taxon>
        <taxon>Dikarya</taxon>
        <taxon>Ascomycota</taxon>
        <taxon>Pezizomycotina</taxon>
        <taxon>Eurotiomycetes</taxon>
        <taxon>Chaetothyriomycetidae</taxon>
        <taxon>Chaetothyriales</taxon>
        <taxon>Trichomeriaceae</taxon>
        <taxon>Lithohypha</taxon>
    </lineage>
</organism>
<dbReference type="PANTHER" id="PTHR47990">
    <property type="entry name" value="2-OXOGLUTARATE (2OG) AND FE(II)-DEPENDENT OXYGENASE SUPERFAMILY PROTEIN-RELATED"/>
    <property type="match status" value="1"/>
</dbReference>
<dbReference type="AlphaFoldDB" id="A0AAN7Y558"/>
<dbReference type="Gene3D" id="2.60.120.330">
    <property type="entry name" value="B-lactam Antibiotic, Isopenicillin N Synthase, Chain"/>
    <property type="match status" value="1"/>
</dbReference>
<dbReference type="FunFam" id="2.60.120.330:FF:000045">
    <property type="entry name" value="Oxidoreductase, 2OG-Fe(II) oxygenase family, putative"/>
    <property type="match status" value="1"/>
</dbReference>
<comment type="similarity">
    <text evidence="1">Belongs to the iron/ascorbate-dependent oxidoreductase family.</text>
</comment>
<sequence>METPKGAFSSSPSSENAKRKISQRGVITPKKQRYWYKQNQRKSRPKFVKLPAEVRVLIYKHVFSGTTWTDINAPQKKSDQQENPIRALLYVNKFIREEAVEVFFQTCTFRINHYRMHDKWRSWNRLATLTRVRHLVLSWTKPKRSKVTSKKTPYSFLAGLKNLRTLTIDLVGLQYMFVDPGDGPIDLHSNLLRKFKGRYNDLPQWIKRSIHNLPPKLQVSFQVYFFAAPFRGRIAIGGFGVIQDPLPDADFKCATILWRDKNVTEIEPFELEKWETRRKGLEWNDSSAALTDMSYSATNGIRLNGHTNGDTSPPAFPDDVPTAPLLRLSFAKLWDNDLEEVNRLLRACEDLGFFYLDLRGPGDDILADADNLFRVGENLYDLPLEEKKQYDFMHKNSYFGYKGYGANVVDKTGRTDRNEFYNVSKDDIMGLSEKLPAPKVLDTQRSLFKSFMTSAHSIITMVLSLLNDHLDLPPGTLANLHRVDHNSGDQVRLIKAPPQPMDDRQLTLGAHTDFGSVTVLFNRLGGLQVLPPGKDAEWCYVKPLPGHAIINLGDAMAVFTNGLLRSNIHRVVSPPGAQADFTRYSLVYFSRPENEVLMKRLEGSDKIPALDDEGRKEEERRKNEGILMAKDWIIRRALGHRHALNKEKAMDFDAFQGTEKLSRREGK</sequence>
<gene>
    <name evidence="4" type="ORF">LTR05_006266</name>
</gene>
<reference evidence="4 5" key="1">
    <citation type="submission" date="2023-08" db="EMBL/GenBank/DDBJ databases">
        <title>Black Yeasts Isolated from many extreme environments.</title>
        <authorList>
            <person name="Coleine C."/>
            <person name="Stajich J.E."/>
            <person name="Selbmann L."/>
        </authorList>
    </citation>
    <scope>NUCLEOTIDE SEQUENCE [LARGE SCALE GENOMIC DNA]</scope>
    <source>
        <strain evidence="4 5">CCFEE 5910</strain>
    </source>
</reference>
<feature type="region of interest" description="Disordered" evidence="2">
    <location>
        <begin position="1"/>
        <end position="26"/>
    </location>
</feature>
<evidence type="ECO:0000256" key="2">
    <source>
        <dbReference type="SAM" id="MobiDB-lite"/>
    </source>
</evidence>
<protein>
    <recommendedName>
        <fullName evidence="3">Fe2OG dioxygenase domain-containing protein</fullName>
    </recommendedName>
</protein>
<evidence type="ECO:0000259" key="3">
    <source>
        <dbReference type="PROSITE" id="PS51471"/>
    </source>
</evidence>
<dbReference type="Pfam" id="PF03171">
    <property type="entry name" value="2OG-FeII_Oxy"/>
    <property type="match status" value="1"/>
</dbReference>
<accession>A0AAN7Y558</accession>
<dbReference type="InterPro" id="IPR026992">
    <property type="entry name" value="DIOX_N"/>
</dbReference>
<dbReference type="EMBL" id="JAVRRJ010000006">
    <property type="protein sequence ID" value="KAK5083761.1"/>
    <property type="molecule type" value="Genomic_DNA"/>
</dbReference>
<dbReference type="InterPro" id="IPR050231">
    <property type="entry name" value="Iron_ascorbate_oxido_reductase"/>
</dbReference>
<dbReference type="Pfam" id="PF14226">
    <property type="entry name" value="DIOX_N"/>
    <property type="match status" value="1"/>
</dbReference>
<dbReference type="Proteomes" id="UP001309876">
    <property type="component" value="Unassembled WGS sequence"/>
</dbReference>
<keyword evidence="5" id="KW-1185">Reference proteome</keyword>